<evidence type="ECO:0000259" key="3">
    <source>
        <dbReference type="PROSITE" id="PS51379"/>
    </source>
</evidence>
<evidence type="ECO:0000256" key="1">
    <source>
        <dbReference type="ARBA" id="ARBA00023014"/>
    </source>
</evidence>
<keyword evidence="1" id="KW-0411">Iron-sulfur</keyword>
<evidence type="ECO:0000259" key="2">
    <source>
        <dbReference type="PROSITE" id="PS51085"/>
    </source>
</evidence>
<keyword evidence="1" id="KW-0408">Iron</keyword>
<feature type="non-terminal residue" evidence="4">
    <location>
        <position position="1"/>
    </location>
</feature>
<dbReference type="InterPro" id="IPR017896">
    <property type="entry name" value="4Fe4S_Fe-S-bd"/>
</dbReference>
<accession>A0A9K3D5L7</accession>
<evidence type="ECO:0008006" key="6">
    <source>
        <dbReference type="Google" id="ProtNLM"/>
    </source>
</evidence>
<sequence length="180" mass="19162">SESVTFNLNGQDVQAVGKDSILDVCRRIGVYVPAVCYAPRLGPLGRCMACVVQDIDSGSYLMACSARPKPGQRICTDNPATKRKQSVAIDNVLSRQAKANVTGPSSVSHGTTEFETALHFRLNDQVTDNGAIRINAADCVQCGRCAAACSKLQAMDILELPNKQSVQPIGGIHLKASTSR</sequence>
<dbReference type="PROSITE" id="PS51085">
    <property type="entry name" value="2FE2S_FER_2"/>
    <property type="match status" value="1"/>
</dbReference>
<comment type="caution">
    <text evidence="4">The sequence shown here is derived from an EMBL/GenBank/DDBJ whole genome shotgun (WGS) entry which is preliminary data.</text>
</comment>
<organism evidence="4 5">
    <name type="scientific">Kipferlia bialata</name>
    <dbReference type="NCBI Taxonomy" id="797122"/>
    <lineage>
        <taxon>Eukaryota</taxon>
        <taxon>Metamonada</taxon>
        <taxon>Carpediemonas-like organisms</taxon>
        <taxon>Kipferlia</taxon>
    </lineage>
</organism>
<proteinExistence type="predicted"/>
<dbReference type="Gene3D" id="3.30.70.20">
    <property type="match status" value="1"/>
</dbReference>
<dbReference type="Gene3D" id="3.10.20.740">
    <property type="match status" value="1"/>
</dbReference>
<dbReference type="InterPro" id="IPR001041">
    <property type="entry name" value="2Fe-2S_ferredoxin-type"/>
</dbReference>
<name>A0A9K3D5L7_9EUKA</name>
<gene>
    <name evidence="4" type="ORF">KIPB_011967</name>
</gene>
<feature type="domain" description="4Fe-4S ferredoxin-type" evidence="3">
    <location>
        <begin position="130"/>
        <end position="160"/>
    </location>
</feature>
<keyword evidence="1" id="KW-0479">Metal-binding</keyword>
<dbReference type="Pfam" id="PF13510">
    <property type="entry name" value="Fer2_4"/>
    <property type="match status" value="1"/>
</dbReference>
<reference evidence="4 5" key="1">
    <citation type="journal article" date="2018" name="PLoS ONE">
        <title>The draft genome of Kipferlia bialata reveals reductive genome evolution in fornicate parasites.</title>
        <authorList>
            <person name="Tanifuji G."/>
            <person name="Takabayashi S."/>
            <person name="Kume K."/>
            <person name="Takagi M."/>
            <person name="Nakayama T."/>
            <person name="Kamikawa R."/>
            <person name="Inagaki Y."/>
            <person name="Hashimoto T."/>
        </authorList>
    </citation>
    <scope>NUCLEOTIDE SEQUENCE [LARGE SCALE GENOMIC DNA]</scope>
    <source>
        <strain evidence="4">NY0173</strain>
    </source>
</reference>
<keyword evidence="5" id="KW-1185">Reference proteome</keyword>
<dbReference type="InterPro" id="IPR036010">
    <property type="entry name" value="2Fe-2S_ferredoxin-like_sf"/>
</dbReference>
<dbReference type="PROSITE" id="PS51379">
    <property type="entry name" value="4FE4S_FER_2"/>
    <property type="match status" value="1"/>
</dbReference>
<evidence type="ECO:0000313" key="5">
    <source>
        <dbReference type="Proteomes" id="UP000265618"/>
    </source>
</evidence>
<dbReference type="SUPFAM" id="SSF46548">
    <property type="entry name" value="alpha-helical ferredoxin"/>
    <property type="match status" value="1"/>
</dbReference>
<protein>
    <recommendedName>
        <fullName evidence="6">2Fe-2S ferredoxin-type domain-containing protein</fullName>
    </recommendedName>
</protein>
<evidence type="ECO:0000313" key="4">
    <source>
        <dbReference type="EMBL" id="GIQ89484.1"/>
    </source>
</evidence>
<dbReference type="CDD" id="cd00207">
    <property type="entry name" value="fer2"/>
    <property type="match status" value="1"/>
</dbReference>
<feature type="domain" description="2Fe-2S ferredoxin-type" evidence="2">
    <location>
        <begin position="2"/>
        <end position="80"/>
    </location>
</feature>
<dbReference type="EMBL" id="BDIP01005095">
    <property type="protein sequence ID" value="GIQ89484.1"/>
    <property type="molecule type" value="Genomic_DNA"/>
</dbReference>
<dbReference type="Proteomes" id="UP000265618">
    <property type="component" value="Unassembled WGS sequence"/>
</dbReference>
<dbReference type="GO" id="GO:0051536">
    <property type="term" value="F:iron-sulfur cluster binding"/>
    <property type="evidence" value="ECO:0007669"/>
    <property type="project" value="UniProtKB-KW"/>
</dbReference>
<dbReference type="SUPFAM" id="SSF54292">
    <property type="entry name" value="2Fe-2S ferredoxin-like"/>
    <property type="match status" value="1"/>
</dbReference>
<dbReference type="AlphaFoldDB" id="A0A9K3D5L7"/>